<proteinExistence type="inferred from homology"/>
<sequence>MALDLAESSLSGYSLESMGVGGTRSPAALPDRVRKVFPSAQLVQGYGMTEINTIAVSFAGEDYLARPESTGLAMPVTDIKIVKDDKEVAPGEVGEVWMRGPNVMKCYWRDPGE</sequence>
<reference evidence="4" key="1">
    <citation type="submission" date="2021-02" db="EMBL/GenBank/DDBJ databases">
        <authorList>
            <person name="Nieuwenhuis M."/>
            <person name="Van De Peppel L.J.J."/>
        </authorList>
    </citation>
    <scope>NUCLEOTIDE SEQUENCE</scope>
    <source>
        <strain evidence="4">D49</strain>
    </source>
</reference>
<dbReference type="EMBL" id="JABCKI010000236">
    <property type="protein sequence ID" value="KAG5651488.1"/>
    <property type="molecule type" value="Genomic_DNA"/>
</dbReference>
<dbReference type="PANTHER" id="PTHR43201:SF5">
    <property type="entry name" value="MEDIUM-CHAIN ACYL-COA LIGASE ACSF2, MITOCHONDRIAL"/>
    <property type="match status" value="1"/>
</dbReference>
<comment type="similarity">
    <text evidence="1">Belongs to the ATP-dependent AMP-binding enzyme family.</text>
</comment>
<evidence type="ECO:0000256" key="2">
    <source>
        <dbReference type="ARBA" id="ARBA00022598"/>
    </source>
</evidence>
<keyword evidence="5" id="KW-1185">Reference proteome</keyword>
<dbReference type="Pfam" id="PF00501">
    <property type="entry name" value="AMP-binding"/>
    <property type="match status" value="1"/>
</dbReference>
<organism evidence="4 5">
    <name type="scientific">Sphagnurus paluster</name>
    <dbReference type="NCBI Taxonomy" id="117069"/>
    <lineage>
        <taxon>Eukaryota</taxon>
        <taxon>Fungi</taxon>
        <taxon>Dikarya</taxon>
        <taxon>Basidiomycota</taxon>
        <taxon>Agaricomycotina</taxon>
        <taxon>Agaricomycetes</taxon>
        <taxon>Agaricomycetidae</taxon>
        <taxon>Agaricales</taxon>
        <taxon>Tricholomatineae</taxon>
        <taxon>Lyophyllaceae</taxon>
        <taxon>Sphagnurus</taxon>
    </lineage>
</organism>
<reference evidence="4" key="2">
    <citation type="submission" date="2021-10" db="EMBL/GenBank/DDBJ databases">
        <title>Phylogenomics reveals ancestral predisposition of the termite-cultivated fungus Termitomyces towards a domesticated lifestyle.</title>
        <authorList>
            <person name="Auxier B."/>
            <person name="Grum-Grzhimaylo A."/>
            <person name="Cardenas M.E."/>
            <person name="Lodge J.D."/>
            <person name="Laessoe T."/>
            <person name="Pedersen O."/>
            <person name="Smith M.E."/>
            <person name="Kuyper T.W."/>
            <person name="Franco-Molano E.A."/>
            <person name="Baroni T.J."/>
            <person name="Aanen D.K."/>
        </authorList>
    </citation>
    <scope>NUCLEOTIDE SEQUENCE</scope>
    <source>
        <strain evidence="4">D49</strain>
    </source>
</reference>
<dbReference type="GO" id="GO:0006631">
    <property type="term" value="P:fatty acid metabolic process"/>
    <property type="evidence" value="ECO:0007669"/>
    <property type="project" value="TreeGrafter"/>
</dbReference>
<gene>
    <name evidence="4" type="ORF">H0H81_008488</name>
</gene>
<protein>
    <recommendedName>
        <fullName evidence="3">AMP-dependent synthetase/ligase domain-containing protein</fullName>
    </recommendedName>
</protein>
<name>A0A9P7GK10_9AGAR</name>
<accession>A0A9P7GK10</accession>
<dbReference type="AlphaFoldDB" id="A0A9P7GK10"/>
<dbReference type="GO" id="GO:0031956">
    <property type="term" value="F:medium-chain fatty acid-CoA ligase activity"/>
    <property type="evidence" value="ECO:0007669"/>
    <property type="project" value="TreeGrafter"/>
</dbReference>
<dbReference type="Gene3D" id="3.40.50.980">
    <property type="match status" value="1"/>
</dbReference>
<dbReference type="PANTHER" id="PTHR43201">
    <property type="entry name" value="ACYL-COA SYNTHETASE"/>
    <property type="match status" value="1"/>
</dbReference>
<keyword evidence="2" id="KW-0436">Ligase</keyword>
<dbReference type="SUPFAM" id="SSF56801">
    <property type="entry name" value="Acetyl-CoA synthetase-like"/>
    <property type="match status" value="1"/>
</dbReference>
<comment type="caution">
    <text evidence="4">The sequence shown here is derived from an EMBL/GenBank/DDBJ whole genome shotgun (WGS) entry which is preliminary data.</text>
</comment>
<dbReference type="Proteomes" id="UP000717328">
    <property type="component" value="Unassembled WGS sequence"/>
</dbReference>
<evidence type="ECO:0000313" key="4">
    <source>
        <dbReference type="EMBL" id="KAG5651488.1"/>
    </source>
</evidence>
<feature type="domain" description="AMP-dependent synthetase/ligase" evidence="3">
    <location>
        <begin position="13"/>
        <end position="108"/>
    </location>
</feature>
<dbReference type="Gene3D" id="2.30.38.10">
    <property type="entry name" value="Luciferase, Domain 3"/>
    <property type="match status" value="1"/>
</dbReference>
<dbReference type="InterPro" id="IPR000873">
    <property type="entry name" value="AMP-dep_synth/lig_dom"/>
</dbReference>
<evidence type="ECO:0000313" key="5">
    <source>
        <dbReference type="Proteomes" id="UP000717328"/>
    </source>
</evidence>
<evidence type="ECO:0000259" key="3">
    <source>
        <dbReference type="Pfam" id="PF00501"/>
    </source>
</evidence>
<dbReference type="OrthoDB" id="10253115at2759"/>
<evidence type="ECO:0000256" key="1">
    <source>
        <dbReference type="ARBA" id="ARBA00006432"/>
    </source>
</evidence>